<keyword evidence="4" id="KW-1185">Reference proteome</keyword>
<dbReference type="AlphaFoldDB" id="A0A0N4XX87"/>
<feature type="compositionally biased region" description="Basic and acidic residues" evidence="1">
    <location>
        <begin position="196"/>
        <end position="217"/>
    </location>
</feature>
<evidence type="ECO:0000313" key="4">
    <source>
        <dbReference type="Proteomes" id="UP000271162"/>
    </source>
</evidence>
<proteinExistence type="predicted"/>
<keyword evidence="2" id="KW-0812">Transmembrane</keyword>
<keyword evidence="2" id="KW-1133">Transmembrane helix</keyword>
<dbReference type="EMBL" id="UYSL01019902">
    <property type="protein sequence ID" value="VDL71166.1"/>
    <property type="molecule type" value="Genomic_DNA"/>
</dbReference>
<organism evidence="5">
    <name type="scientific">Nippostrongylus brasiliensis</name>
    <name type="common">Rat hookworm</name>
    <dbReference type="NCBI Taxonomy" id="27835"/>
    <lineage>
        <taxon>Eukaryota</taxon>
        <taxon>Metazoa</taxon>
        <taxon>Ecdysozoa</taxon>
        <taxon>Nematoda</taxon>
        <taxon>Chromadorea</taxon>
        <taxon>Rhabditida</taxon>
        <taxon>Rhabditina</taxon>
        <taxon>Rhabditomorpha</taxon>
        <taxon>Strongyloidea</taxon>
        <taxon>Heligmosomidae</taxon>
        <taxon>Nippostrongylus</taxon>
    </lineage>
</organism>
<evidence type="ECO:0000256" key="2">
    <source>
        <dbReference type="SAM" id="Phobius"/>
    </source>
</evidence>
<sequence length="217" mass="24742">MVDLDDEANATALPEWNPSASEANETNVFLLSFMLLFGTLLLPLLILFCISWCARSTRRSTYEVNVPEHQQELDEFFDNDGVYRKNKFEGMLSEDAADDVEIPPKSDDDGASVDVTTKHEKRPGMKNASTQTDELFAYGMEKIALDQKCIPRFDIPYGWDHQKKTPDTRDRRKSKENAGKMSPGQFKSFRPSARPPKAERNSGEKKKEELKLDRTTE</sequence>
<feature type="transmembrane region" description="Helical" evidence="2">
    <location>
        <begin position="28"/>
        <end position="50"/>
    </location>
</feature>
<name>A0A0N4XX87_NIPBR</name>
<gene>
    <name evidence="3" type="ORF">NBR_LOCUS7577</name>
</gene>
<feature type="compositionally biased region" description="Basic and acidic residues" evidence="1">
    <location>
        <begin position="160"/>
        <end position="178"/>
    </location>
</feature>
<reference evidence="5" key="1">
    <citation type="submission" date="2017-02" db="UniProtKB">
        <authorList>
            <consortium name="WormBaseParasite"/>
        </authorList>
    </citation>
    <scope>IDENTIFICATION</scope>
</reference>
<dbReference type="WBParaSite" id="NBR_0000757601-mRNA-1">
    <property type="protein sequence ID" value="NBR_0000757601-mRNA-1"/>
    <property type="gene ID" value="NBR_0000757601"/>
</dbReference>
<feature type="region of interest" description="Disordered" evidence="1">
    <location>
        <begin position="155"/>
        <end position="217"/>
    </location>
</feature>
<accession>A0A0N4XX87</accession>
<dbReference type="Proteomes" id="UP000271162">
    <property type="component" value="Unassembled WGS sequence"/>
</dbReference>
<keyword evidence="2" id="KW-0472">Membrane</keyword>
<evidence type="ECO:0000313" key="3">
    <source>
        <dbReference type="EMBL" id="VDL71166.1"/>
    </source>
</evidence>
<feature type="region of interest" description="Disordered" evidence="1">
    <location>
        <begin position="95"/>
        <end position="128"/>
    </location>
</feature>
<evidence type="ECO:0000313" key="5">
    <source>
        <dbReference type="WBParaSite" id="NBR_0000757601-mRNA-1"/>
    </source>
</evidence>
<protein>
    <submittedName>
        <fullName evidence="3 5">Uncharacterized protein</fullName>
    </submittedName>
</protein>
<evidence type="ECO:0000256" key="1">
    <source>
        <dbReference type="SAM" id="MobiDB-lite"/>
    </source>
</evidence>
<reference evidence="3 4" key="2">
    <citation type="submission" date="2018-11" db="EMBL/GenBank/DDBJ databases">
        <authorList>
            <consortium name="Pathogen Informatics"/>
        </authorList>
    </citation>
    <scope>NUCLEOTIDE SEQUENCE [LARGE SCALE GENOMIC DNA]</scope>
</reference>